<sequence length="1212" mass="134335">MHPLLKRQLKRLGLDDATLPSSLEVWQQLLERMSRSYVESDQGRELLERSIALSASEMQALNEQLRRTSESQLTEERDKLQTVLRSMGDGLCVVGGHWDIVLLNPEAERLWELSEQEVVGRRLQDIISLSAASDSNKTLLPQTVHSAPTQEQSFRTDDGVLTSITGRSFPVSCVLAPIVRDDHTVGAVLVFRDITERKHIEDRRRHTEELLRQQQIALLGLTSNSVIQSGVLEPALREITRVAAATLHVRRCSIWLLGEDHAALQCKTLYDVGAETYTSGTELLAHDFPSYFCELLSERVIDAADAQHDPRTSEFTASYLAPLGITAMLDIPIRFKGKLVGVLCHEHVGTLRPWMLEEQQFGHAIASLVSLALEAVERVHAEGALRKSEGRTRLVIDTALSAVISMDDKGRITGWNTQAEQTFGWTSQEAIGRSMADTIIPQTHREAHQRGLERFLETGEGPILNKRIEITALRRDGTEFPIELSITPLRLENAYTFTAFVVDISERKRAEEALRTSEARLMMTVQGSHIGIWDWNLTTGAIYFSTQWKNQLGHDDTTLPNTFDEWRLRIHPEDQPFVHKIIQTCLDGERSHFEIEHRLRHQDGSYRWILSRGSIIRDVHGVAARMVGIHIDTTDRKRSEEELRAAKEAAEAASTAKSEFLANMSHEIRTPMNGVLGTTELLLNSALTDRQRHLASTVHRSGRTLLAIINDILDFSKIEAGKLDLECVGFDLVQVLEESLELFMEAARRKKLQLTQQIDDKVPRYLKGDPVRFRQILMNLLSNAIKFTESGGITLVAEFLSGTTTHAQLRFAVTDTGIGIPAAAKLRIFDAFSQADGSTTRRYGGTGLGLSIAKQLVGLMGGSITVESEPGRGSTFAFTTQFELQPLGSESATTLARYSPAPNPYLTPNPAEDPTHPLLSPSEPATHVRQQSARRILLAEDSPVNREVAVGMLEQLGYLVEVAENGREALLATAESRFDLVLMDCQMPEMDGLTATAEIRRRDGGSERGRLPIVALTANAMQGDREQCLAAGMDDYLTKPYTQLQLRETVQKWLGKKAPLVSAPLLSNQTTADSQDSTMGTQSVSESAAEAPTPGIDLKALDAIRALQRPNRPNVLASVLRKYLDNSRDSVDALRDALRANDPAGLQAVAHRLKSSSAQLGALGLAARCKDLELMGASKNLIDAERILTELQSEYATACTVFRNEIAKEKQP</sequence>
<dbReference type="InterPro" id="IPR029016">
    <property type="entry name" value="GAF-like_dom_sf"/>
</dbReference>
<keyword evidence="10" id="KW-0067">ATP-binding</keyword>
<evidence type="ECO:0000256" key="2">
    <source>
        <dbReference type="ARBA" id="ARBA00004651"/>
    </source>
</evidence>
<evidence type="ECO:0000259" key="17">
    <source>
        <dbReference type="PROSITE" id="PS50109"/>
    </source>
</evidence>
<dbReference type="EC" id="2.7.13.3" evidence="3"/>
<evidence type="ECO:0000256" key="13">
    <source>
        <dbReference type="ARBA" id="ARBA00023136"/>
    </source>
</evidence>
<feature type="region of interest" description="Disordered" evidence="16">
    <location>
        <begin position="898"/>
        <end position="925"/>
    </location>
</feature>
<dbReference type="SMART" id="SM00091">
    <property type="entry name" value="PAS"/>
    <property type="match status" value="3"/>
</dbReference>
<protein>
    <recommendedName>
        <fullName evidence="3">histidine kinase</fullName>
        <ecNumber evidence="3">2.7.13.3</ecNumber>
    </recommendedName>
</protein>
<evidence type="ECO:0000256" key="5">
    <source>
        <dbReference type="ARBA" id="ARBA00022553"/>
    </source>
</evidence>
<dbReference type="InterPro" id="IPR004358">
    <property type="entry name" value="Sig_transdc_His_kin-like_C"/>
</dbReference>
<evidence type="ECO:0000256" key="7">
    <source>
        <dbReference type="ARBA" id="ARBA00022692"/>
    </source>
</evidence>
<evidence type="ECO:0000256" key="3">
    <source>
        <dbReference type="ARBA" id="ARBA00012438"/>
    </source>
</evidence>
<dbReference type="InterPro" id="IPR001610">
    <property type="entry name" value="PAC"/>
</dbReference>
<comment type="caution">
    <text evidence="22">The sequence shown here is derived from an EMBL/GenBank/DDBJ whole genome shotgun (WGS) entry which is preliminary data.</text>
</comment>
<feature type="domain" description="PAC" evidence="20">
    <location>
        <begin position="593"/>
        <end position="645"/>
    </location>
</feature>
<dbReference type="InterPro" id="IPR005467">
    <property type="entry name" value="His_kinase_dom"/>
</dbReference>
<evidence type="ECO:0000256" key="16">
    <source>
        <dbReference type="SAM" id="MobiDB-lite"/>
    </source>
</evidence>
<evidence type="ECO:0000256" key="8">
    <source>
        <dbReference type="ARBA" id="ARBA00022741"/>
    </source>
</evidence>
<dbReference type="PANTHER" id="PTHR45339">
    <property type="entry name" value="HYBRID SIGNAL TRANSDUCTION HISTIDINE KINASE J"/>
    <property type="match status" value="1"/>
</dbReference>
<dbReference type="Pfam" id="PF13426">
    <property type="entry name" value="PAS_9"/>
    <property type="match status" value="1"/>
</dbReference>
<dbReference type="SUPFAM" id="SSF47226">
    <property type="entry name" value="Histidine-containing phosphotransfer domain, HPT domain"/>
    <property type="match status" value="1"/>
</dbReference>
<dbReference type="SMART" id="SM00065">
    <property type="entry name" value="GAF"/>
    <property type="match status" value="1"/>
</dbReference>
<keyword evidence="9 22" id="KW-0418">Kinase</keyword>
<dbReference type="Gene3D" id="3.30.565.10">
    <property type="entry name" value="Histidine kinase-like ATPase, C-terminal domain"/>
    <property type="match status" value="1"/>
</dbReference>
<dbReference type="InterPro" id="IPR003661">
    <property type="entry name" value="HisK_dim/P_dom"/>
</dbReference>
<dbReference type="NCBIfam" id="TIGR00229">
    <property type="entry name" value="sensory_box"/>
    <property type="match status" value="3"/>
</dbReference>
<dbReference type="Pfam" id="PF08447">
    <property type="entry name" value="PAS_3"/>
    <property type="match status" value="1"/>
</dbReference>
<evidence type="ECO:0000259" key="18">
    <source>
        <dbReference type="PROSITE" id="PS50110"/>
    </source>
</evidence>
<comment type="catalytic activity">
    <reaction evidence="1">
        <text>ATP + protein L-histidine = ADP + protein N-phospho-L-histidine.</text>
        <dbReference type="EC" id="2.7.13.3"/>
    </reaction>
</comment>
<comment type="subcellular location">
    <subcellularLocation>
        <location evidence="2">Cell membrane</location>
        <topology evidence="2">Multi-pass membrane protein</topology>
    </subcellularLocation>
</comment>
<organism evidence="22 23">
    <name type="scientific">Nitrospira defluvii</name>
    <dbReference type="NCBI Taxonomy" id="330214"/>
    <lineage>
        <taxon>Bacteria</taxon>
        <taxon>Pseudomonadati</taxon>
        <taxon>Nitrospirota</taxon>
        <taxon>Nitrospiria</taxon>
        <taxon>Nitrospirales</taxon>
        <taxon>Nitrospiraceae</taxon>
        <taxon>Nitrospira</taxon>
    </lineage>
</organism>
<dbReference type="InterPro" id="IPR036890">
    <property type="entry name" value="HATPase_C_sf"/>
</dbReference>
<dbReference type="InterPro" id="IPR008207">
    <property type="entry name" value="Sig_transdc_His_kin_Hpt_dom"/>
</dbReference>
<keyword evidence="4" id="KW-1003">Cell membrane</keyword>
<dbReference type="Pfam" id="PF01627">
    <property type="entry name" value="Hpt"/>
    <property type="match status" value="1"/>
</dbReference>
<dbReference type="Gene3D" id="3.30.450.20">
    <property type="entry name" value="PAS domain"/>
    <property type="match status" value="3"/>
</dbReference>
<evidence type="ECO:0000256" key="11">
    <source>
        <dbReference type="ARBA" id="ARBA00022989"/>
    </source>
</evidence>
<dbReference type="SUPFAM" id="SSF55874">
    <property type="entry name" value="ATPase domain of HSP90 chaperone/DNA topoisomerase II/histidine kinase"/>
    <property type="match status" value="1"/>
</dbReference>
<dbReference type="PROSITE" id="PS50112">
    <property type="entry name" value="PAS"/>
    <property type="match status" value="1"/>
</dbReference>
<feature type="domain" description="Response regulatory" evidence="18">
    <location>
        <begin position="935"/>
        <end position="1054"/>
    </location>
</feature>
<dbReference type="PROSITE" id="PS50110">
    <property type="entry name" value="RESPONSE_REGULATORY"/>
    <property type="match status" value="1"/>
</dbReference>
<dbReference type="InterPro" id="IPR001789">
    <property type="entry name" value="Sig_transdc_resp-reg_receiver"/>
</dbReference>
<evidence type="ECO:0000256" key="12">
    <source>
        <dbReference type="ARBA" id="ARBA00023012"/>
    </source>
</evidence>
<feature type="region of interest" description="Disordered" evidence="16">
    <location>
        <begin position="1066"/>
        <end position="1092"/>
    </location>
</feature>
<evidence type="ECO:0000313" key="23">
    <source>
        <dbReference type="Proteomes" id="UP000675880"/>
    </source>
</evidence>
<dbReference type="InterPro" id="IPR013655">
    <property type="entry name" value="PAS_fold_3"/>
</dbReference>
<feature type="modified residue" description="4-aspartylphosphate" evidence="15">
    <location>
        <position position="984"/>
    </location>
</feature>
<dbReference type="PROSITE" id="PS50109">
    <property type="entry name" value="HIS_KIN"/>
    <property type="match status" value="1"/>
</dbReference>
<dbReference type="CDD" id="cd00082">
    <property type="entry name" value="HisKA"/>
    <property type="match status" value="1"/>
</dbReference>
<keyword evidence="6 22" id="KW-0808">Transferase</keyword>
<name>A0ABM8QHB3_9BACT</name>
<gene>
    <name evidence="22" type="ORF">NSPZN2_10509</name>
</gene>
<keyword evidence="13" id="KW-0472">Membrane</keyword>
<dbReference type="SMART" id="SM00086">
    <property type="entry name" value="PAC"/>
    <property type="match status" value="3"/>
</dbReference>
<dbReference type="Pfam" id="PF02518">
    <property type="entry name" value="HATPase_c"/>
    <property type="match status" value="1"/>
</dbReference>
<evidence type="ECO:0000313" key="22">
    <source>
        <dbReference type="EMBL" id="CAE6697020.1"/>
    </source>
</evidence>
<feature type="domain" description="Histidine kinase" evidence="17">
    <location>
        <begin position="663"/>
        <end position="884"/>
    </location>
</feature>
<dbReference type="SMART" id="SM00448">
    <property type="entry name" value="REC"/>
    <property type="match status" value="1"/>
</dbReference>
<keyword evidence="23" id="KW-1185">Reference proteome</keyword>
<dbReference type="EMBL" id="CAJNBJ010000001">
    <property type="protein sequence ID" value="CAE6697020.1"/>
    <property type="molecule type" value="Genomic_DNA"/>
</dbReference>
<feature type="domain" description="PAS" evidence="19">
    <location>
        <begin position="388"/>
        <end position="459"/>
    </location>
</feature>
<keyword evidence="11" id="KW-1133">Transmembrane helix</keyword>
<evidence type="ECO:0000256" key="6">
    <source>
        <dbReference type="ARBA" id="ARBA00022679"/>
    </source>
</evidence>
<feature type="compositionally biased region" description="Polar residues" evidence="16">
    <location>
        <begin position="1066"/>
        <end position="1086"/>
    </location>
</feature>
<dbReference type="Gene3D" id="3.30.450.40">
    <property type="match status" value="1"/>
</dbReference>
<dbReference type="CDD" id="cd17546">
    <property type="entry name" value="REC_hyHK_CKI1_RcsC-like"/>
    <property type="match status" value="1"/>
</dbReference>
<evidence type="ECO:0000256" key="9">
    <source>
        <dbReference type="ARBA" id="ARBA00022777"/>
    </source>
</evidence>
<dbReference type="CDD" id="cd16922">
    <property type="entry name" value="HATPase_EvgS-ArcB-TorS-like"/>
    <property type="match status" value="1"/>
</dbReference>
<proteinExistence type="predicted"/>
<dbReference type="RefSeq" id="WP_213040380.1">
    <property type="nucleotide sequence ID" value="NZ_CAJNBJ010000001.1"/>
</dbReference>
<feature type="modified residue" description="Phosphohistidine" evidence="14">
    <location>
        <position position="1151"/>
    </location>
</feature>
<evidence type="ECO:0000259" key="20">
    <source>
        <dbReference type="PROSITE" id="PS50113"/>
    </source>
</evidence>
<dbReference type="Pfam" id="PF01590">
    <property type="entry name" value="GAF"/>
    <property type="match status" value="1"/>
</dbReference>
<dbReference type="InterPro" id="IPR003018">
    <property type="entry name" value="GAF"/>
</dbReference>
<dbReference type="InterPro" id="IPR013767">
    <property type="entry name" value="PAS_fold"/>
</dbReference>
<dbReference type="SMART" id="SM00388">
    <property type="entry name" value="HisKA"/>
    <property type="match status" value="1"/>
</dbReference>
<dbReference type="CDD" id="cd00130">
    <property type="entry name" value="PAS"/>
    <property type="match status" value="3"/>
</dbReference>
<keyword evidence="12" id="KW-0902">Two-component regulatory system</keyword>
<dbReference type="Pfam" id="PF00989">
    <property type="entry name" value="PAS"/>
    <property type="match status" value="1"/>
</dbReference>
<dbReference type="InterPro" id="IPR035965">
    <property type="entry name" value="PAS-like_dom_sf"/>
</dbReference>
<feature type="domain" description="HPt" evidence="21">
    <location>
        <begin position="1112"/>
        <end position="1209"/>
    </location>
</feature>
<keyword evidence="7" id="KW-0812">Transmembrane</keyword>
<evidence type="ECO:0000259" key="19">
    <source>
        <dbReference type="PROSITE" id="PS50112"/>
    </source>
</evidence>
<dbReference type="InterPro" id="IPR000700">
    <property type="entry name" value="PAS-assoc_C"/>
</dbReference>
<dbReference type="InterPro" id="IPR036097">
    <property type="entry name" value="HisK_dim/P_sf"/>
</dbReference>
<dbReference type="Gene3D" id="3.40.50.2300">
    <property type="match status" value="1"/>
</dbReference>
<dbReference type="InterPro" id="IPR000014">
    <property type="entry name" value="PAS"/>
</dbReference>
<dbReference type="GO" id="GO:0004673">
    <property type="term" value="F:protein histidine kinase activity"/>
    <property type="evidence" value="ECO:0007669"/>
    <property type="project" value="UniProtKB-EC"/>
</dbReference>
<dbReference type="PANTHER" id="PTHR45339:SF1">
    <property type="entry name" value="HYBRID SIGNAL TRANSDUCTION HISTIDINE KINASE J"/>
    <property type="match status" value="1"/>
</dbReference>
<evidence type="ECO:0000256" key="14">
    <source>
        <dbReference type="PROSITE-ProRule" id="PRU00110"/>
    </source>
</evidence>
<evidence type="ECO:0000256" key="10">
    <source>
        <dbReference type="ARBA" id="ARBA00022840"/>
    </source>
</evidence>
<dbReference type="InterPro" id="IPR011006">
    <property type="entry name" value="CheY-like_superfamily"/>
</dbReference>
<dbReference type="InterPro" id="IPR036641">
    <property type="entry name" value="HPT_dom_sf"/>
</dbReference>
<evidence type="ECO:0000256" key="4">
    <source>
        <dbReference type="ARBA" id="ARBA00022475"/>
    </source>
</evidence>
<dbReference type="Proteomes" id="UP000675880">
    <property type="component" value="Unassembled WGS sequence"/>
</dbReference>
<feature type="domain" description="PAC" evidence="20">
    <location>
        <begin position="466"/>
        <end position="516"/>
    </location>
</feature>
<dbReference type="PROSITE" id="PS50113">
    <property type="entry name" value="PAC"/>
    <property type="match status" value="2"/>
</dbReference>
<dbReference type="SUPFAM" id="SSF52172">
    <property type="entry name" value="CheY-like"/>
    <property type="match status" value="1"/>
</dbReference>
<dbReference type="SMART" id="SM00387">
    <property type="entry name" value="HATPase_c"/>
    <property type="match status" value="1"/>
</dbReference>
<dbReference type="Pfam" id="PF00512">
    <property type="entry name" value="HisKA"/>
    <property type="match status" value="1"/>
</dbReference>
<evidence type="ECO:0000259" key="21">
    <source>
        <dbReference type="PROSITE" id="PS50894"/>
    </source>
</evidence>
<accession>A0ABM8QHB3</accession>
<dbReference type="InterPro" id="IPR003594">
    <property type="entry name" value="HATPase_dom"/>
</dbReference>
<dbReference type="SUPFAM" id="SSF55781">
    <property type="entry name" value="GAF domain-like"/>
    <property type="match status" value="1"/>
</dbReference>
<dbReference type="SUPFAM" id="SSF47384">
    <property type="entry name" value="Homodimeric domain of signal transducing histidine kinase"/>
    <property type="match status" value="1"/>
</dbReference>
<reference evidence="22 23" key="1">
    <citation type="submission" date="2021-02" db="EMBL/GenBank/DDBJ databases">
        <authorList>
            <person name="Han P."/>
        </authorList>
    </citation>
    <scope>NUCLEOTIDE SEQUENCE [LARGE SCALE GENOMIC DNA]</scope>
    <source>
        <strain evidence="22">Candidatus Nitrospira sp. ZN2</strain>
    </source>
</reference>
<dbReference type="PRINTS" id="PR00344">
    <property type="entry name" value="BCTRLSENSOR"/>
</dbReference>
<dbReference type="SUPFAM" id="SSF55785">
    <property type="entry name" value="PYP-like sensor domain (PAS domain)"/>
    <property type="match status" value="3"/>
</dbReference>
<dbReference type="Pfam" id="PF00072">
    <property type="entry name" value="Response_reg"/>
    <property type="match status" value="1"/>
</dbReference>
<evidence type="ECO:0000256" key="15">
    <source>
        <dbReference type="PROSITE-ProRule" id="PRU00169"/>
    </source>
</evidence>
<dbReference type="CDD" id="cd00088">
    <property type="entry name" value="HPT"/>
    <property type="match status" value="1"/>
</dbReference>
<dbReference type="Gene3D" id="1.10.287.130">
    <property type="match status" value="1"/>
</dbReference>
<dbReference type="PROSITE" id="PS50894">
    <property type="entry name" value="HPT"/>
    <property type="match status" value="1"/>
</dbReference>
<evidence type="ECO:0000256" key="1">
    <source>
        <dbReference type="ARBA" id="ARBA00000085"/>
    </source>
</evidence>
<dbReference type="Gene3D" id="1.20.120.160">
    <property type="entry name" value="HPT domain"/>
    <property type="match status" value="1"/>
</dbReference>
<keyword evidence="5 15" id="KW-0597">Phosphoprotein</keyword>
<keyword evidence="8" id="KW-0547">Nucleotide-binding</keyword>